<accession>A0A398D8Z9</accession>
<evidence type="ECO:0000313" key="3">
    <source>
        <dbReference type="Proteomes" id="UP000266260"/>
    </source>
</evidence>
<dbReference type="EMBL" id="QXIU01000227">
    <property type="protein sequence ID" value="RIE07594.1"/>
    <property type="molecule type" value="Genomic_DNA"/>
</dbReference>
<evidence type="ECO:0000313" key="4">
    <source>
        <dbReference type="Proteomes" id="UP000266489"/>
    </source>
</evidence>
<dbReference type="Proteomes" id="UP000266260">
    <property type="component" value="Unassembled WGS sequence"/>
</dbReference>
<proteinExistence type="predicted"/>
<comment type="caution">
    <text evidence="1">The sequence shown here is derived from an EMBL/GenBank/DDBJ whole genome shotgun (WGS) entry which is preliminary data.</text>
</comment>
<gene>
    <name evidence="2" type="ORF">SMC5_09415</name>
    <name evidence="1" type="ORF">SMC6_08280</name>
</gene>
<dbReference type="Proteomes" id="UP000266489">
    <property type="component" value="Unassembled WGS sequence"/>
</dbReference>
<reference evidence="3 4" key="1">
    <citation type="submission" date="2018-09" db="EMBL/GenBank/DDBJ databases">
        <title>Discovery and Ecogenomic Context for Candidatus Cryosericales, a Global Caldiserica Order Active in Thawing Permafrost.</title>
        <authorList>
            <person name="Martinez M.A."/>
            <person name="Woodcroft B.J."/>
            <person name="Ignacio Espinoza J.C."/>
            <person name="Zayed A."/>
            <person name="Singleton C.M."/>
            <person name="Boyd J."/>
            <person name="Li Y.-F."/>
            <person name="Purvine S."/>
            <person name="Maughan H."/>
            <person name="Hodgkins S.B."/>
            <person name="Anderson D."/>
            <person name="Sederholm M."/>
            <person name="Temperton B."/>
            <person name="Saleska S.R."/>
            <person name="Tyson G.W."/>
            <person name="Rich V.I."/>
        </authorList>
    </citation>
    <scope>NUCLEOTIDE SEQUENCE [LARGE SCALE GENOMIC DNA]</scope>
    <source>
        <strain evidence="2 4">SMC5</strain>
        <strain evidence="1 3">SMC6</strain>
    </source>
</reference>
<accession>A0A398D252</accession>
<organism evidence="1 3">
    <name type="scientific">Candidatus Cryosericum odellii</name>
    <dbReference type="NCBI Taxonomy" id="2290917"/>
    <lineage>
        <taxon>Bacteria</taxon>
        <taxon>Pseudomonadati</taxon>
        <taxon>Caldisericota/Cryosericota group</taxon>
        <taxon>Candidatus Cryosericota</taxon>
        <taxon>Candidatus Cryosericia</taxon>
        <taxon>Candidatus Cryosericales</taxon>
        <taxon>Candidatus Cryosericaceae</taxon>
        <taxon>Candidatus Cryosericum</taxon>
    </lineage>
</organism>
<sequence>MGSGCYGAVLRFRENSQSTSHNQVITVHRARGIISVPSFAHQVRTRGVAESVAELQTAK</sequence>
<dbReference type="EMBL" id="QXIT01000146">
    <property type="protein sequence ID" value="RIE06858.1"/>
    <property type="molecule type" value="Genomic_DNA"/>
</dbReference>
<evidence type="ECO:0000313" key="1">
    <source>
        <dbReference type="EMBL" id="RIE06858.1"/>
    </source>
</evidence>
<dbReference type="AlphaFoldDB" id="A0A398D252"/>
<keyword evidence="3" id="KW-1185">Reference proteome</keyword>
<protein>
    <submittedName>
        <fullName evidence="1">Uncharacterized protein</fullName>
    </submittedName>
</protein>
<name>A0A398D252_9BACT</name>
<evidence type="ECO:0000313" key="2">
    <source>
        <dbReference type="EMBL" id="RIE07594.1"/>
    </source>
</evidence>